<evidence type="ECO:0000313" key="3">
    <source>
        <dbReference type="Proteomes" id="UP000240542"/>
    </source>
</evidence>
<keyword evidence="1" id="KW-0472">Membrane</keyword>
<feature type="transmembrane region" description="Helical" evidence="1">
    <location>
        <begin position="7"/>
        <end position="27"/>
    </location>
</feature>
<keyword evidence="3" id="KW-1185">Reference proteome</keyword>
<sequence>MLRRVRTLAVLEFVNIALIAWVLVGVLRMPVTAANLAGLALVLVVLAEGGAYWWVKSVQLAAGAAAPAGMGVFRVLDRVNVVVLAGGAAVVGAGAVESGGGAGVWPGAALWVFAVLEQVNYFHVQLSHDTRADLSRLVRSRRLRRSHLRRDLDRGRAA</sequence>
<name>A0A2P8DP02_9ACTN</name>
<gene>
    <name evidence="2" type="ORF">CLV63_104171</name>
</gene>
<evidence type="ECO:0000256" key="1">
    <source>
        <dbReference type="SAM" id="Phobius"/>
    </source>
</evidence>
<evidence type="ECO:0000313" key="2">
    <source>
        <dbReference type="EMBL" id="PSK98947.1"/>
    </source>
</evidence>
<organism evidence="2 3">
    <name type="scientific">Murinocardiopsis flavida</name>
    <dbReference type="NCBI Taxonomy" id="645275"/>
    <lineage>
        <taxon>Bacteria</taxon>
        <taxon>Bacillati</taxon>
        <taxon>Actinomycetota</taxon>
        <taxon>Actinomycetes</taxon>
        <taxon>Streptosporangiales</taxon>
        <taxon>Nocardiopsidaceae</taxon>
        <taxon>Murinocardiopsis</taxon>
    </lineage>
</organism>
<comment type="caution">
    <text evidence="2">The sequence shown here is derived from an EMBL/GenBank/DDBJ whole genome shotgun (WGS) entry which is preliminary data.</text>
</comment>
<reference evidence="2 3" key="1">
    <citation type="submission" date="2018-03" db="EMBL/GenBank/DDBJ databases">
        <title>Genomic Encyclopedia of Archaeal and Bacterial Type Strains, Phase II (KMG-II): from individual species to whole genera.</title>
        <authorList>
            <person name="Goeker M."/>
        </authorList>
    </citation>
    <scope>NUCLEOTIDE SEQUENCE [LARGE SCALE GENOMIC DNA]</scope>
    <source>
        <strain evidence="2 3">DSM 45312</strain>
    </source>
</reference>
<dbReference type="OrthoDB" id="4826010at2"/>
<keyword evidence="1" id="KW-0812">Transmembrane</keyword>
<protein>
    <submittedName>
        <fullName evidence="2">Uncharacterized protein</fullName>
    </submittedName>
</protein>
<dbReference type="EMBL" id="PYGA01000004">
    <property type="protein sequence ID" value="PSK98947.1"/>
    <property type="molecule type" value="Genomic_DNA"/>
</dbReference>
<proteinExistence type="predicted"/>
<accession>A0A2P8DP02</accession>
<feature type="transmembrane region" description="Helical" evidence="1">
    <location>
        <begin position="33"/>
        <end position="55"/>
    </location>
</feature>
<dbReference type="AlphaFoldDB" id="A0A2P8DP02"/>
<keyword evidence="1" id="KW-1133">Transmembrane helix</keyword>
<dbReference type="Proteomes" id="UP000240542">
    <property type="component" value="Unassembled WGS sequence"/>
</dbReference>